<dbReference type="Pfam" id="PF13277">
    <property type="entry name" value="YmdB"/>
    <property type="match status" value="1"/>
</dbReference>
<accession>A0ABZ2J5V8</accession>
<dbReference type="Gene3D" id="3.60.21.10">
    <property type="match status" value="1"/>
</dbReference>
<evidence type="ECO:0000313" key="1">
    <source>
        <dbReference type="EMBL" id="WWX26255.1"/>
    </source>
</evidence>
<dbReference type="NCBIfam" id="TIGR00282">
    <property type="entry name" value="TIGR00282 family metallophosphoesterase"/>
    <property type="match status" value="1"/>
</dbReference>
<gene>
    <name evidence="1" type="ORF">V8247_04600</name>
</gene>
<dbReference type="PIRSF" id="PIRSF004789">
    <property type="entry name" value="DR1281"/>
    <property type="match status" value="1"/>
</dbReference>
<name>A0ABZ2J5V8_9CHLR</name>
<reference evidence="1 2" key="1">
    <citation type="submission" date="2024-03" db="EMBL/GenBank/DDBJ databases">
        <title>A Dehalogenimonas Isolated from Estuarine Sediments Dihaloeliminates Chlorinated Alkanes.</title>
        <authorList>
            <person name="Yang Y."/>
            <person name="Wang H."/>
        </authorList>
    </citation>
    <scope>NUCLEOTIDE SEQUENCE [LARGE SCALE GENOMIC DNA]</scope>
    <source>
        <strain evidence="1 2">W</strain>
    </source>
</reference>
<dbReference type="Proteomes" id="UP001375370">
    <property type="component" value="Chromosome"/>
</dbReference>
<dbReference type="EMBL" id="CP146612">
    <property type="protein sequence ID" value="WWX26255.1"/>
    <property type="molecule type" value="Genomic_DNA"/>
</dbReference>
<dbReference type="InterPro" id="IPR029052">
    <property type="entry name" value="Metallo-depent_PP-like"/>
</dbReference>
<dbReference type="SUPFAM" id="SSF56300">
    <property type="entry name" value="Metallo-dependent phosphatases"/>
    <property type="match status" value="1"/>
</dbReference>
<proteinExistence type="predicted"/>
<dbReference type="InterPro" id="IPR005235">
    <property type="entry name" value="YmdB-like"/>
</dbReference>
<protein>
    <submittedName>
        <fullName evidence="1">TIGR00282 family metallophosphoesterase</fullName>
    </submittedName>
</protein>
<keyword evidence="2" id="KW-1185">Reference proteome</keyword>
<sequence>MKILCIGDIIGKPGRRAVKEILPALKLGLGVEVVIANGENASGGIGLTPDVAEELFSYGVNAITSGNHIWSQSEILPMLEGDDPVVRPLNYPPGVPGKACTMVKGVMVVSLMGRTFINNLLDCPFRAMDLLLETVADRPKHIVVDFHAEATSEKQAMGWYLDGRVTAVVGTHTHVGTVDTRVLPGGTATVADIGMVGPWDSIIGDSKDDVLRRFLTGLPNRLSVGKGRVSFNSVLITTDAAGRALSIERVDRETAALA</sequence>
<dbReference type="RefSeq" id="WP_338739241.1">
    <property type="nucleotide sequence ID" value="NZ_CP146612.1"/>
</dbReference>
<dbReference type="PANTHER" id="PTHR36303:SF1">
    <property type="entry name" value="2',3'-CYCLIC-NUCLEOTIDE 2'-PHOSPHODIESTERASE"/>
    <property type="match status" value="1"/>
</dbReference>
<organism evidence="1 2">
    <name type="scientific">Candidatus Dehalogenimonas loeffleri</name>
    <dbReference type="NCBI Taxonomy" id="3127115"/>
    <lineage>
        <taxon>Bacteria</taxon>
        <taxon>Bacillati</taxon>
        <taxon>Chloroflexota</taxon>
        <taxon>Dehalococcoidia</taxon>
        <taxon>Dehalococcoidales</taxon>
        <taxon>Dehalococcoidaceae</taxon>
        <taxon>Dehalogenimonas</taxon>
    </lineage>
</organism>
<dbReference type="PANTHER" id="PTHR36303">
    <property type="entry name" value="2',3'-CYCLIC-NUCLEOTIDE 2'-PHOSPHODIESTERASE"/>
    <property type="match status" value="1"/>
</dbReference>
<evidence type="ECO:0000313" key="2">
    <source>
        <dbReference type="Proteomes" id="UP001375370"/>
    </source>
</evidence>